<sequence>MLSKYYSRDHPLKVKVYPCHSQVWKWLVGIRDKAEESIHLEIGTAACDFWIDSWLPSGPIDKEHAIREKVNEYWHGESWDMNKLIQLAPEIRHEILLLHRFSGDKDVALWKLSKNGMFSFKTAFEEVRTPRESSTVYSFIWNSIIPKKTSFLVYSQAISSC</sequence>
<dbReference type="EMBL" id="BAABME010023475">
    <property type="protein sequence ID" value="GAA0168100.1"/>
    <property type="molecule type" value="Genomic_DNA"/>
</dbReference>
<accession>A0AAV3QVN4</accession>
<dbReference type="Proteomes" id="UP001454036">
    <property type="component" value="Unassembled WGS sequence"/>
</dbReference>
<evidence type="ECO:0000313" key="1">
    <source>
        <dbReference type="EMBL" id="GAA0168100.1"/>
    </source>
</evidence>
<name>A0AAV3QVN4_LITER</name>
<comment type="caution">
    <text evidence="1">The sequence shown here is derived from an EMBL/GenBank/DDBJ whole genome shotgun (WGS) entry which is preliminary data.</text>
</comment>
<proteinExistence type="predicted"/>
<protein>
    <submittedName>
        <fullName evidence="1">Uncharacterized protein</fullName>
    </submittedName>
</protein>
<keyword evidence="2" id="KW-1185">Reference proteome</keyword>
<reference evidence="1 2" key="1">
    <citation type="submission" date="2024-01" db="EMBL/GenBank/DDBJ databases">
        <title>The complete chloroplast genome sequence of Lithospermum erythrorhizon: insights into the phylogenetic relationship among Boraginaceae species and the maternal lineages of purple gromwells.</title>
        <authorList>
            <person name="Okada T."/>
            <person name="Watanabe K."/>
        </authorList>
    </citation>
    <scope>NUCLEOTIDE SEQUENCE [LARGE SCALE GENOMIC DNA]</scope>
</reference>
<evidence type="ECO:0000313" key="2">
    <source>
        <dbReference type="Proteomes" id="UP001454036"/>
    </source>
</evidence>
<organism evidence="1 2">
    <name type="scientific">Lithospermum erythrorhizon</name>
    <name type="common">Purple gromwell</name>
    <name type="synonym">Lithospermum officinale var. erythrorhizon</name>
    <dbReference type="NCBI Taxonomy" id="34254"/>
    <lineage>
        <taxon>Eukaryota</taxon>
        <taxon>Viridiplantae</taxon>
        <taxon>Streptophyta</taxon>
        <taxon>Embryophyta</taxon>
        <taxon>Tracheophyta</taxon>
        <taxon>Spermatophyta</taxon>
        <taxon>Magnoliopsida</taxon>
        <taxon>eudicotyledons</taxon>
        <taxon>Gunneridae</taxon>
        <taxon>Pentapetalae</taxon>
        <taxon>asterids</taxon>
        <taxon>lamiids</taxon>
        <taxon>Boraginales</taxon>
        <taxon>Boraginaceae</taxon>
        <taxon>Boraginoideae</taxon>
        <taxon>Lithospermeae</taxon>
        <taxon>Lithospermum</taxon>
    </lineage>
</organism>
<gene>
    <name evidence="1" type="ORF">LIER_40492</name>
</gene>
<dbReference type="AlphaFoldDB" id="A0AAV3QVN4"/>